<dbReference type="PROSITE" id="PS50878">
    <property type="entry name" value="RT_POL"/>
    <property type="match status" value="1"/>
</dbReference>
<dbReference type="GO" id="GO:0003964">
    <property type="term" value="F:RNA-directed DNA polymerase activity"/>
    <property type="evidence" value="ECO:0007669"/>
    <property type="project" value="UniProtKB-KW"/>
</dbReference>
<evidence type="ECO:0000313" key="20">
    <source>
        <dbReference type="EMBL" id="KAJ9564771.1"/>
    </source>
</evidence>
<evidence type="ECO:0000256" key="15">
    <source>
        <dbReference type="SAM" id="MobiDB-lite"/>
    </source>
</evidence>
<evidence type="ECO:0000259" key="19">
    <source>
        <dbReference type="PROSITE" id="PS50994"/>
    </source>
</evidence>
<evidence type="ECO:0000259" key="17">
    <source>
        <dbReference type="PROSITE" id="PS50878"/>
    </source>
</evidence>
<protein>
    <recommendedName>
        <fullName evidence="1">RNA-directed DNA polymerase</fullName>
        <ecNumber evidence="1">2.7.7.49</ecNumber>
    </recommendedName>
</protein>
<dbReference type="InterPro" id="IPR012337">
    <property type="entry name" value="RNaseH-like_sf"/>
</dbReference>
<dbReference type="Pfam" id="PF04434">
    <property type="entry name" value="SWIM"/>
    <property type="match status" value="1"/>
</dbReference>
<dbReference type="CDD" id="cd01647">
    <property type="entry name" value="RT_LTR"/>
    <property type="match status" value="1"/>
</dbReference>
<evidence type="ECO:0000256" key="3">
    <source>
        <dbReference type="ARBA" id="ARBA00022679"/>
    </source>
</evidence>
<dbReference type="Gene3D" id="1.10.340.70">
    <property type="match status" value="1"/>
</dbReference>
<dbReference type="InterPro" id="IPR001584">
    <property type="entry name" value="Integrase_cat-core"/>
</dbReference>
<dbReference type="InterPro" id="IPR018289">
    <property type="entry name" value="MULE_transposase_dom"/>
</dbReference>
<feature type="region of interest" description="Disordered" evidence="15">
    <location>
        <begin position="1887"/>
        <end position="1911"/>
    </location>
</feature>
<keyword evidence="11" id="KW-0695">RNA-directed DNA polymerase</keyword>
<dbReference type="CDD" id="cd00303">
    <property type="entry name" value="retropepsin_like"/>
    <property type="match status" value="1"/>
</dbReference>
<keyword evidence="21" id="KW-1185">Reference proteome</keyword>
<reference evidence="20" key="1">
    <citation type="submission" date="2023-03" db="EMBL/GenBank/DDBJ databases">
        <title>Chromosome-scale reference genome and RAD-based genetic map of yellow starthistle (Centaurea solstitialis) reveal putative structural variation and QTLs associated with invader traits.</title>
        <authorList>
            <person name="Reatini B."/>
            <person name="Cang F.A."/>
            <person name="Jiang Q."/>
            <person name="Mckibben M.T.W."/>
            <person name="Barker M.S."/>
            <person name="Rieseberg L.H."/>
            <person name="Dlugosch K.M."/>
        </authorList>
    </citation>
    <scope>NUCLEOTIDE SEQUENCE</scope>
    <source>
        <strain evidence="20">CAN-66</strain>
        <tissue evidence="20">Leaf</tissue>
    </source>
</reference>
<dbReference type="Pfam" id="PF17917">
    <property type="entry name" value="RT_RNaseH"/>
    <property type="match status" value="1"/>
</dbReference>
<dbReference type="Pfam" id="PF00078">
    <property type="entry name" value="RVT_1"/>
    <property type="match status" value="1"/>
</dbReference>
<dbReference type="InterPro" id="IPR043128">
    <property type="entry name" value="Rev_trsase/Diguanyl_cyclase"/>
</dbReference>
<dbReference type="InterPro" id="IPR005162">
    <property type="entry name" value="Retrotrans_gag_dom"/>
</dbReference>
<evidence type="ECO:0000256" key="2">
    <source>
        <dbReference type="ARBA" id="ARBA00022578"/>
    </source>
</evidence>
<dbReference type="GO" id="GO:0016787">
    <property type="term" value="F:hydrolase activity"/>
    <property type="evidence" value="ECO:0007669"/>
    <property type="project" value="UniProtKB-KW"/>
</dbReference>
<gene>
    <name evidence="20" type="ORF">OSB04_000737</name>
</gene>
<dbReference type="Pfam" id="PF24626">
    <property type="entry name" value="SH3_Tf2-1"/>
    <property type="match status" value="1"/>
</dbReference>
<dbReference type="PROSITE" id="PS50966">
    <property type="entry name" value="ZF_SWIM"/>
    <property type="match status" value="1"/>
</dbReference>
<keyword evidence="7" id="KW-0255">Endonuclease</keyword>
<evidence type="ECO:0000313" key="21">
    <source>
        <dbReference type="Proteomes" id="UP001172457"/>
    </source>
</evidence>
<dbReference type="InterPro" id="IPR021109">
    <property type="entry name" value="Peptidase_aspartic_dom_sf"/>
</dbReference>
<keyword evidence="3" id="KW-0808">Transferase</keyword>
<keyword evidence="8 14" id="KW-0863">Zinc-finger</keyword>
<evidence type="ECO:0000256" key="6">
    <source>
        <dbReference type="ARBA" id="ARBA00022723"/>
    </source>
</evidence>
<dbReference type="InterPro" id="IPR041373">
    <property type="entry name" value="RT_RNaseH"/>
</dbReference>
<dbReference type="GO" id="GO:0008270">
    <property type="term" value="F:zinc ion binding"/>
    <property type="evidence" value="ECO:0007669"/>
    <property type="project" value="UniProtKB-KW"/>
</dbReference>
<keyword evidence="13" id="KW-0233">DNA recombination</keyword>
<dbReference type="InterPro" id="IPR000477">
    <property type="entry name" value="RT_dom"/>
</dbReference>
<dbReference type="InterPro" id="IPR006564">
    <property type="entry name" value="Znf_PMZ"/>
</dbReference>
<organism evidence="20 21">
    <name type="scientific">Centaurea solstitialis</name>
    <name type="common">yellow star-thistle</name>
    <dbReference type="NCBI Taxonomy" id="347529"/>
    <lineage>
        <taxon>Eukaryota</taxon>
        <taxon>Viridiplantae</taxon>
        <taxon>Streptophyta</taxon>
        <taxon>Embryophyta</taxon>
        <taxon>Tracheophyta</taxon>
        <taxon>Spermatophyta</taxon>
        <taxon>Magnoliopsida</taxon>
        <taxon>eudicotyledons</taxon>
        <taxon>Gunneridae</taxon>
        <taxon>Pentapetalae</taxon>
        <taxon>asterids</taxon>
        <taxon>campanulids</taxon>
        <taxon>Asterales</taxon>
        <taxon>Asteraceae</taxon>
        <taxon>Carduoideae</taxon>
        <taxon>Cardueae</taxon>
        <taxon>Centaureinae</taxon>
        <taxon>Centaurea</taxon>
    </lineage>
</organism>
<dbReference type="GO" id="GO:0003677">
    <property type="term" value="F:DNA binding"/>
    <property type="evidence" value="ECO:0007669"/>
    <property type="project" value="UniProtKB-KW"/>
</dbReference>
<evidence type="ECO:0000256" key="9">
    <source>
        <dbReference type="ARBA" id="ARBA00022801"/>
    </source>
</evidence>
<feature type="region of interest" description="Disordered" evidence="15">
    <location>
        <begin position="2054"/>
        <end position="2074"/>
    </location>
</feature>
<feature type="compositionally biased region" description="Gly residues" evidence="15">
    <location>
        <begin position="1978"/>
        <end position="1989"/>
    </location>
</feature>
<dbReference type="CDD" id="cd09274">
    <property type="entry name" value="RNase_HI_RT_Ty3"/>
    <property type="match status" value="1"/>
</dbReference>
<comment type="caution">
    <text evidence="20">The sequence shown here is derived from an EMBL/GenBank/DDBJ whole genome shotgun (WGS) entry which is preliminary data.</text>
</comment>
<keyword evidence="10" id="KW-0862">Zinc</keyword>
<evidence type="ECO:0000256" key="4">
    <source>
        <dbReference type="ARBA" id="ARBA00022695"/>
    </source>
</evidence>
<dbReference type="GO" id="GO:0006313">
    <property type="term" value="P:DNA transposition"/>
    <property type="evidence" value="ECO:0007669"/>
    <property type="project" value="InterPro"/>
</dbReference>
<evidence type="ECO:0000256" key="1">
    <source>
        <dbReference type="ARBA" id="ARBA00012493"/>
    </source>
</evidence>
<evidence type="ECO:0000256" key="8">
    <source>
        <dbReference type="ARBA" id="ARBA00022771"/>
    </source>
</evidence>
<accession>A0AA38WUN8</accession>
<dbReference type="SUPFAM" id="SSF53098">
    <property type="entry name" value="Ribonuclease H-like"/>
    <property type="match status" value="1"/>
</dbReference>
<dbReference type="SUPFAM" id="SSF56672">
    <property type="entry name" value="DNA/RNA polymerases"/>
    <property type="match status" value="1"/>
</dbReference>
<feature type="domain" description="CCHC-type" evidence="16">
    <location>
        <begin position="837"/>
        <end position="853"/>
    </location>
</feature>
<dbReference type="Proteomes" id="UP001172457">
    <property type="component" value="Chromosome 1"/>
</dbReference>
<dbReference type="Gene3D" id="3.30.70.270">
    <property type="match status" value="1"/>
</dbReference>
<dbReference type="InterPro" id="IPR036397">
    <property type="entry name" value="RNaseH_sf"/>
</dbReference>
<dbReference type="Pfam" id="PF10551">
    <property type="entry name" value="MULE"/>
    <property type="match status" value="1"/>
</dbReference>
<dbReference type="Gene3D" id="2.40.70.10">
    <property type="entry name" value="Acid Proteases"/>
    <property type="match status" value="1"/>
</dbReference>
<dbReference type="PROSITE" id="PS50994">
    <property type="entry name" value="INTEGRASE"/>
    <property type="match status" value="1"/>
</dbReference>
<keyword evidence="5" id="KW-0540">Nuclease</keyword>
<dbReference type="PROSITE" id="PS01007">
    <property type="entry name" value="TRANSPOSASE_MUTATOR"/>
    <property type="match status" value="1"/>
</dbReference>
<feature type="region of interest" description="Disordered" evidence="15">
    <location>
        <begin position="809"/>
        <end position="834"/>
    </location>
</feature>
<dbReference type="GO" id="GO:0015074">
    <property type="term" value="P:DNA integration"/>
    <property type="evidence" value="ECO:0007669"/>
    <property type="project" value="InterPro"/>
</dbReference>
<dbReference type="GO" id="GO:0004519">
    <property type="term" value="F:endonuclease activity"/>
    <property type="evidence" value="ECO:0007669"/>
    <property type="project" value="UniProtKB-KW"/>
</dbReference>
<dbReference type="InterPro" id="IPR007527">
    <property type="entry name" value="Znf_SWIM"/>
</dbReference>
<dbReference type="InterPro" id="IPR056924">
    <property type="entry name" value="SH3_Tf2-1"/>
</dbReference>
<dbReference type="Pfam" id="PF00665">
    <property type="entry name" value="rve"/>
    <property type="match status" value="1"/>
</dbReference>
<dbReference type="InterPro" id="IPR001878">
    <property type="entry name" value="Znf_CCHC"/>
</dbReference>
<evidence type="ECO:0000259" key="18">
    <source>
        <dbReference type="PROSITE" id="PS50966"/>
    </source>
</evidence>
<keyword evidence="9" id="KW-0378">Hydrolase</keyword>
<dbReference type="PANTHER" id="PTHR35046">
    <property type="entry name" value="ZINC KNUCKLE (CCHC-TYPE) FAMILY PROTEIN"/>
    <property type="match status" value="1"/>
</dbReference>
<keyword evidence="6" id="KW-0479">Metal-binding</keyword>
<feature type="region of interest" description="Disordered" evidence="15">
    <location>
        <begin position="1"/>
        <end position="29"/>
    </location>
</feature>
<feature type="region of interest" description="Disordered" evidence="15">
    <location>
        <begin position="615"/>
        <end position="637"/>
    </location>
</feature>
<dbReference type="GO" id="GO:0004803">
    <property type="term" value="F:transposase activity"/>
    <property type="evidence" value="ECO:0007669"/>
    <property type="project" value="InterPro"/>
</dbReference>
<feature type="domain" description="Reverse transcriptase" evidence="17">
    <location>
        <begin position="1022"/>
        <end position="1302"/>
    </location>
</feature>
<dbReference type="Pfam" id="PF17921">
    <property type="entry name" value="Integrase_H2C2"/>
    <property type="match status" value="1"/>
</dbReference>
<dbReference type="PANTHER" id="PTHR35046:SF18">
    <property type="entry name" value="RNA-DIRECTED DNA POLYMERASE"/>
    <property type="match status" value="1"/>
</dbReference>
<dbReference type="InterPro" id="IPR041588">
    <property type="entry name" value="Integrase_H2C2"/>
</dbReference>
<dbReference type="Gene3D" id="3.30.420.10">
    <property type="entry name" value="Ribonuclease H-like superfamily/Ribonuclease H"/>
    <property type="match status" value="1"/>
</dbReference>
<evidence type="ECO:0000256" key="14">
    <source>
        <dbReference type="PROSITE-ProRule" id="PRU00047"/>
    </source>
</evidence>
<dbReference type="SMART" id="SM00575">
    <property type="entry name" value="ZnF_PMZ"/>
    <property type="match status" value="1"/>
</dbReference>
<dbReference type="InterPro" id="IPR001207">
    <property type="entry name" value="Transposase_mutator"/>
</dbReference>
<evidence type="ECO:0000256" key="10">
    <source>
        <dbReference type="ARBA" id="ARBA00022833"/>
    </source>
</evidence>
<dbReference type="EMBL" id="JARYMX010000001">
    <property type="protein sequence ID" value="KAJ9564771.1"/>
    <property type="molecule type" value="Genomic_DNA"/>
</dbReference>
<keyword evidence="2" id="KW-0815">Transposition</keyword>
<evidence type="ECO:0000256" key="12">
    <source>
        <dbReference type="ARBA" id="ARBA00023125"/>
    </source>
</evidence>
<evidence type="ECO:0000256" key="13">
    <source>
        <dbReference type="ARBA" id="ARBA00023172"/>
    </source>
</evidence>
<dbReference type="FunFam" id="1.10.340.70:FF:000001">
    <property type="entry name" value="Retrovirus-related Pol polyprotein from transposon gypsy-like Protein"/>
    <property type="match status" value="1"/>
</dbReference>
<evidence type="ECO:0000259" key="16">
    <source>
        <dbReference type="PROSITE" id="PS50158"/>
    </source>
</evidence>
<feature type="compositionally biased region" description="Basic and acidic residues" evidence="15">
    <location>
        <begin position="628"/>
        <end position="637"/>
    </location>
</feature>
<evidence type="ECO:0000256" key="11">
    <source>
        <dbReference type="ARBA" id="ARBA00022918"/>
    </source>
</evidence>
<dbReference type="PROSITE" id="PS50158">
    <property type="entry name" value="ZF_CCHC"/>
    <property type="match status" value="1"/>
</dbReference>
<dbReference type="Pfam" id="PF03732">
    <property type="entry name" value="Retrotrans_gag"/>
    <property type="match status" value="1"/>
</dbReference>
<dbReference type="Gene3D" id="3.10.10.10">
    <property type="entry name" value="HIV Type 1 Reverse Transcriptase, subunit A, domain 1"/>
    <property type="match status" value="2"/>
</dbReference>
<dbReference type="InterPro" id="IPR043502">
    <property type="entry name" value="DNA/RNA_pol_sf"/>
</dbReference>
<feature type="domain" description="Integrase catalytic" evidence="19">
    <location>
        <begin position="1550"/>
        <end position="1710"/>
    </location>
</feature>
<dbReference type="FunFam" id="3.30.420.10:FF:000032">
    <property type="entry name" value="Retrovirus-related Pol polyprotein from transposon 297-like Protein"/>
    <property type="match status" value="1"/>
</dbReference>
<feature type="domain" description="SWIM-type" evidence="18">
    <location>
        <begin position="432"/>
        <end position="464"/>
    </location>
</feature>
<proteinExistence type="predicted"/>
<evidence type="ECO:0000256" key="7">
    <source>
        <dbReference type="ARBA" id="ARBA00022759"/>
    </source>
</evidence>
<keyword evidence="12" id="KW-0238">DNA-binding</keyword>
<feature type="region of interest" description="Disordered" evidence="15">
    <location>
        <begin position="1964"/>
        <end position="2025"/>
    </location>
</feature>
<name>A0AA38WUN8_9ASTR</name>
<evidence type="ECO:0000256" key="5">
    <source>
        <dbReference type="ARBA" id="ARBA00022722"/>
    </source>
</evidence>
<dbReference type="EC" id="2.7.7.49" evidence="1"/>
<sequence>MDDENNVGQMEQEEHVCTSDSDDNSGEGLDLNKEWVNYWFSDVDDDEIASVDHVSEEDEEIREVRLRKINTEGETANVHRVESINMQRIRLGKEHPQNEDVMVDEDVVETQSYEHDEFLTEICDGYQKGMFVEDEVNSDNEDAMVDEDDKDNTSKFPIHNPHIPWNLMKPQGVKEGWLSGCRKFIGLDGCFLKTICKGELLSAVGRDANNQIYPLAWAVVEVESKNSWKWFLEYLLEDIGLTAGLGVTIMSDQHKGLVEAVKDVFPLAEHRQCARHIYANFRNKYTGIQFRALFWAASKAGTPEEFQCVMQEIKDLSVQAFNHLMERHPNTWARAFFKTETSCDAVENGVSECFNSLIVSSRRKPIITMLEEIRVFIMERIENMNKKSCKWNDEICPAIRKKLEKNKEQMRFWRVVPNGGDEFEVRQGLEGYVVDIRERTCTCRIWQLSGIPCPRAVASIYFVHMEPEVFVSDFFSKSYFIATYNHKVNPLNGFKLWPKTDYLKPLPPRVRLMIEPDSRWGQQKMSYKMPIYLEVLEEVGSMWVVEVGIRAKFPVPMPPRRPPPVHRLDEAYEQELEDCFMRRMEARLDQVVDQLTGRMADLINRRHNDEDFVNEFGSEDEPSTVSARHLDGRPRESDRRWENGMRIDVPEFDGESLNPEGFIDWLATVEEVFEFKGVPEDKRVALIDTRLRGRASAWWQQLKQTRSRLGKSKIVTWEKMKKNLRANFLPHNFQRVMYQRLQNLNQGARSVDDYTTEFYKLIACNDIQESEVYLVSQYIGGLRGQIMDSVNLFDPMTISEAHQRALAFEKQSRPNQRNVAASSAGPIPKGPSSSGLKCFSCRESGHRQSECKRAGKRVMFGEVEDWQDDDGEEEYHEGPLYDIEPHYDEELVDGDVGVSLVVRRSCLTPKVTDDDWLKHNIFQSTCTVSGKVCSFVIDLGSCDNLISEEAVRKLALKTESHPKPYKLQWFKKGGEVTVSKRALVHFSIGTRYKDDVWCDVVSMDAYHLLLGRPWDYDRNVVHDGRANTYTFVFDGVKITLVPSKPKELVVKPSGTLLTLAQFDEELGSAESVFMLIGKEVAEEVKVPDSMVPLLKEFDDVFPDELPAGLPPLRDIQHHVDLEPGAQLPNGPHYRMSPTEHEELRRQVEDLVSKGHVRESMSPCAVPALLTPKKKMGRGISGATIFTKLDLKSGYYQIRLRPGDEWKAAFKTREGLYEWMVMPFGLSNAPSTFMRVMNQLFRPFIGKFVVVYFDDILIYSATFGDHVDHVRQVLSLLRRDKFFAAVKKCVFMVPKVLFLGYVISGEGIQVRPSSGPMRLSRLFSQSKKSSQRHLFCEKLTGPKLRYSTYDVEFYAVVQAVKHWRHYLFHKEFVLFIDHDSLRHLHSQDKVSHKHGRWIAFLEKFTFVVKHKSGASNRVADALSRRSNMLVSMRVIVPGFDTLMEQLTVDPYFSVVLQDVQSGQNSDFLIHDGFLFKGNQLCIPDSSLHLQIIKELHGERHVGRDRTLQLVQSSYFWPTMRKEVDRFVKRCKICQVSKGTTTNAGLYLPLPVLLQPWVDISMDFVLGLPRTQRGNDFVFVVVDRFSKMVHFIPCKKTTDAVKVAQLFFREVYHLHGLPSSIVSDRDTRFLSHFWRSLWKMVNTKLNFSSAYHPQTDGQTKVVNRSLGNLLRCLVGDHVKAWDQKLCQAELAHNHAVNRSTGFSPFQVVYSAQPRGPLDLMSLPVAGSVPKKVEDFVAGLHEVHNAVLDNLVRANAKYKQFVDQTRRQVDFEVGDFVWAVLTKDRFSVGEYNKLSAKKIGPVEIVEKINLNAYRLKLPSHIRCADVFNVKHLLPYHGDSSDDEVAGNSSLRGGVRGIKCKSLTAKGLSDDDGRLLRAVVMAVEMRMPGRPFVSRRKDASEGGRQSKGNKYGNEEVTRVGRQMTCKNCWEVGHNSRGCKNHKRDAPIKQRNSIGRPKGRMLQVPKSIIESGSRGRGSNVKGSVGGRGSRGRGPMGSKRPQLGVGEAMVGSSRVNEGAPSLNEPTKSREREPTCIVWSEFEDILLSNFGEDNGQFDAILTNGEDMPSATPSERTKRLKM</sequence>
<keyword evidence="4" id="KW-0548">Nucleotidyltransferase</keyword>
<dbReference type="SMART" id="SM00343">
    <property type="entry name" value="ZnF_C2HC"/>
    <property type="match status" value="2"/>
</dbReference>